<keyword evidence="2" id="KW-1185">Reference proteome</keyword>
<dbReference type="AlphaFoldDB" id="A0A7W7SZD8"/>
<dbReference type="EMBL" id="JACHJS010000001">
    <property type="protein sequence ID" value="MBB4963756.1"/>
    <property type="molecule type" value="Genomic_DNA"/>
</dbReference>
<organism evidence="1 2">
    <name type="scientific">Saccharothrix violaceirubra</name>
    <dbReference type="NCBI Taxonomy" id="413306"/>
    <lineage>
        <taxon>Bacteria</taxon>
        <taxon>Bacillati</taxon>
        <taxon>Actinomycetota</taxon>
        <taxon>Actinomycetes</taxon>
        <taxon>Pseudonocardiales</taxon>
        <taxon>Pseudonocardiaceae</taxon>
        <taxon>Saccharothrix</taxon>
    </lineage>
</organism>
<evidence type="ECO:0000313" key="1">
    <source>
        <dbReference type="EMBL" id="MBB4963756.1"/>
    </source>
</evidence>
<gene>
    <name evidence="1" type="ORF">F4559_001115</name>
</gene>
<dbReference type="RefSeq" id="WP_184666502.1">
    <property type="nucleotide sequence ID" value="NZ_BAABAI010000034.1"/>
</dbReference>
<dbReference type="Proteomes" id="UP000542674">
    <property type="component" value="Unassembled WGS sequence"/>
</dbReference>
<protein>
    <submittedName>
        <fullName evidence="1">Uncharacterized protein</fullName>
    </submittedName>
</protein>
<comment type="caution">
    <text evidence="1">The sequence shown here is derived from an EMBL/GenBank/DDBJ whole genome shotgun (WGS) entry which is preliminary data.</text>
</comment>
<reference evidence="1 2" key="1">
    <citation type="submission" date="2020-08" db="EMBL/GenBank/DDBJ databases">
        <title>Sequencing the genomes of 1000 actinobacteria strains.</title>
        <authorList>
            <person name="Klenk H.-P."/>
        </authorList>
    </citation>
    <scope>NUCLEOTIDE SEQUENCE [LARGE SCALE GENOMIC DNA]</scope>
    <source>
        <strain evidence="1 2">DSM 45084</strain>
    </source>
</reference>
<proteinExistence type="predicted"/>
<sequence>MREMRRSIQPTYDSRETGPRYRVTYQLDDRTITFREPIADPFGRFTLRVSWWDRFKSLLRRDMAVTVLVDGDPEVMDDVLELDADTLVPYSTRQAEFRAGVHKSLARFAKENETVEGA</sequence>
<accession>A0A7W7SZD8</accession>
<name>A0A7W7SZD8_9PSEU</name>
<evidence type="ECO:0000313" key="2">
    <source>
        <dbReference type="Proteomes" id="UP000542674"/>
    </source>
</evidence>